<sequence>MFNTNFDIEIDTGILLIEPEILGTVPLDIKKNITVFGGVKDVIVKLNGYDIYKRADSAQSLKLAFYFGVLNYLSLNKIGRLISWDDFDIGQYFYESLINNQCANTQQFSTLVYDTVIKTICRKRDELKVKPFRISENSNTQKTFEGLKGFRCHLTRGHEALRLMFWSDPETRKIIFANVGPKNGTYNF</sequence>
<protein>
    <submittedName>
        <fullName evidence="1">Uncharacterized protein</fullName>
    </submittedName>
</protein>
<dbReference type="AlphaFoldDB" id="A0A379AD94"/>
<name>A0A379AD94_ENTAG</name>
<keyword evidence="2" id="KW-1185">Reference proteome</keyword>
<accession>A0A379AD94</accession>
<organism evidence="1 2">
    <name type="scientific">Enterobacter agglomerans</name>
    <name type="common">Erwinia herbicola</name>
    <name type="synonym">Pantoea agglomerans</name>
    <dbReference type="NCBI Taxonomy" id="549"/>
    <lineage>
        <taxon>Bacteria</taxon>
        <taxon>Pseudomonadati</taxon>
        <taxon>Pseudomonadota</taxon>
        <taxon>Gammaproteobacteria</taxon>
        <taxon>Enterobacterales</taxon>
        <taxon>Erwiniaceae</taxon>
        <taxon>Pantoea</taxon>
        <taxon>Pantoea agglomerans group</taxon>
    </lineage>
</organism>
<reference evidence="1 2" key="1">
    <citation type="submission" date="2018-06" db="EMBL/GenBank/DDBJ databases">
        <authorList>
            <consortium name="Pathogen Informatics"/>
            <person name="Doyle S."/>
        </authorList>
    </citation>
    <scope>NUCLEOTIDE SEQUENCE [LARGE SCALE GENOMIC DNA]</scope>
    <source>
        <strain evidence="1 2">NCTC9381</strain>
    </source>
</reference>
<evidence type="ECO:0000313" key="2">
    <source>
        <dbReference type="Proteomes" id="UP000254640"/>
    </source>
</evidence>
<gene>
    <name evidence="1" type="ORF">NCTC9381_01758</name>
</gene>
<evidence type="ECO:0000313" key="1">
    <source>
        <dbReference type="EMBL" id="SUB15864.1"/>
    </source>
</evidence>
<dbReference type="EMBL" id="UGSO01000001">
    <property type="protein sequence ID" value="SUB15864.1"/>
    <property type="molecule type" value="Genomic_DNA"/>
</dbReference>
<dbReference type="Proteomes" id="UP000254640">
    <property type="component" value="Unassembled WGS sequence"/>
</dbReference>
<proteinExistence type="predicted"/>